<keyword evidence="2" id="KW-1185">Reference proteome</keyword>
<name>A0A919Y386_9BACL</name>
<gene>
    <name evidence="1" type="ORF">J41TS4_22610</name>
</gene>
<evidence type="ECO:0000313" key="2">
    <source>
        <dbReference type="Proteomes" id="UP000678895"/>
    </source>
</evidence>
<organism evidence="1 2">
    <name type="scientific">Paenibacillus apis</name>
    <dbReference type="NCBI Taxonomy" id="1792174"/>
    <lineage>
        <taxon>Bacteria</taxon>
        <taxon>Bacillati</taxon>
        <taxon>Bacillota</taxon>
        <taxon>Bacilli</taxon>
        <taxon>Bacillales</taxon>
        <taxon>Paenibacillaceae</taxon>
        <taxon>Paenibacillus</taxon>
    </lineage>
</organism>
<dbReference type="Proteomes" id="UP000678895">
    <property type="component" value="Unassembled WGS sequence"/>
</dbReference>
<protein>
    <submittedName>
        <fullName evidence="1">Uncharacterized protein</fullName>
    </submittedName>
</protein>
<proteinExistence type="predicted"/>
<dbReference type="EMBL" id="BORS01000007">
    <property type="protein sequence ID" value="GIO42503.1"/>
    <property type="molecule type" value="Genomic_DNA"/>
</dbReference>
<dbReference type="RefSeq" id="WP_213656680.1">
    <property type="nucleotide sequence ID" value="NZ_BORS01000007.1"/>
</dbReference>
<dbReference type="AlphaFoldDB" id="A0A919Y386"/>
<accession>A0A919Y386</accession>
<comment type="caution">
    <text evidence="1">The sequence shown here is derived from an EMBL/GenBank/DDBJ whole genome shotgun (WGS) entry which is preliminary data.</text>
</comment>
<reference evidence="1" key="1">
    <citation type="submission" date="2021-03" db="EMBL/GenBank/DDBJ databases">
        <title>Antimicrobial resistance genes in bacteria isolated from Japanese honey, and their potential for conferring macrolide and lincosamide resistance in the American foulbrood pathogen Paenibacillus larvae.</title>
        <authorList>
            <person name="Okamoto M."/>
            <person name="Kumagai M."/>
            <person name="Kanamori H."/>
            <person name="Takamatsu D."/>
        </authorList>
    </citation>
    <scope>NUCLEOTIDE SEQUENCE</scope>
    <source>
        <strain evidence="1">J41TS4</strain>
    </source>
</reference>
<sequence>MNYYILSLKWSAGKGEYVWWRPDNSGYTNNLNQAGIYSEEMIKAKPLYYKNTSTYPVPVETVEKMIINRVVPTLDGNWSLMGIDIGTLQHY</sequence>
<evidence type="ECO:0000313" key="1">
    <source>
        <dbReference type="EMBL" id="GIO42503.1"/>
    </source>
</evidence>